<evidence type="ECO:0000313" key="3">
    <source>
        <dbReference type="Proteomes" id="UP000324758"/>
    </source>
</evidence>
<proteinExistence type="predicted"/>
<gene>
    <name evidence="2" type="ORF">FXB40_27970</name>
</gene>
<protein>
    <submittedName>
        <fullName evidence="2">Uncharacterized protein</fullName>
    </submittedName>
</protein>
<comment type="caution">
    <text evidence="2">The sequence shown here is derived from an EMBL/GenBank/DDBJ whole genome shotgun (WGS) entry which is preliminary data.</text>
</comment>
<organism evidence="2 3">
    <name type="scientific">Bradyrhizobium rifense</name>
    <dbReference type="NCBI Taxonomy" id="515499"/>
    <lineage>
        <taxon>Bacteria</taxon>
        <taxon>Pseudomonadati</taxon>
        <taxon>Pseudomonadota</taxon>
        <taxon>Alphaproteobacteria</taxon>
        <taxon>Hyphomicrobiales</taxon>
        <taxon>Nitrobacteraceae</taxon>
        <taxon>Bradyrhizobium</taxon>
    </lineage>
</organism>
<feature type="transmembrane region" description="Helical" evidence="1">
    <location>
        <begin position="250"/>
        <end position="270"/>
    </location>
</feature>
<evidence type="ECO:0000256" key="1">
    <source>
        <dbReference type="SAM" id="Phobius"/>
    </source>
</evidence>
<dbReference type="RefSeq" id="WP_148775344.1">
    <property type="nucleotide sequence ID" value="NZ_VSSS01000042.1"/>
</dbReference>
<reference evidence="2 3" key="1">
    <citation type="submission" date="2019-08" db="EMBL/GenBank/DDBJ databases">
        <title>Bradyrhizobium hipponensis sp. nov., a rhizobium isolated from a Lupinus angustifolius root nodule in Tunisia.</title>
        <authorList>
            <person name="Off K."/>
            <person name="Rejili M."/>
            <person name="Mars M."/>
            <person name="Brachmann A."/>
            <person name="Marin M."/>
        </authorList>
    </citation>
    <scope>NUCLEOTIDE SEQUENCE [LARGE SCALE GENOMIC DNA]</scope>
    <source>
        <strain evidence="2 3">CTAW71</strain>
    </source>
</reference>
<dbReference type="AlphaFoldDB" id="A0A5D3KJV7"/>
<feature type="transmembrane region" description="Helical" evidence="1">
    <location>
        <begin position="313"/>
        <end position="330"/>
    </location>
</feature>
<feature type="transmembrane region" description="Helical" evidence="1">
    <location>
        <begin position="197"/>
        <end position="220"/>
    </location>
</feature>
<keyword evidence="1" id="KW-0812">Transmembrane</keyword>
<name>A0A5D3KJV7_9BRAD</name>
<feature type="transmembrane region" description="Helical" evidence="1">
    <location>
        <begin position="166"/>
        <end position="190"/>
    </location>
</feature>
<keyword evidence="1" id="KW-0472">Membrane</keyword>
<feature type="transmembrane region" description="Helical" evidence="1">
    <location>
        <begin position="110"/>
        <end position="132"/>
    </location>
</feature>
<dbReference type="OrthoDB" id="9827120at2"/>
<feature type="transmembrane region" description="Helical" evidence="1">
    <location>
        <begin position="282"/>
        <end position="307"/>
    </location>
</feature>
<keyword evidence="3" id="KW-1185">Reference proteome</keyword>
<keyword evidence="1" id="KW-1133">Transmembrane helix</keyword>
<sequence length="626" mass="68019">MTLLALLSTVEVWLLVRDFGVRLSQSPIDESPVAHAYFFANPGDFSLDAYMKVWSHVAISSVTNWLPAFLFKYLSVPPGIFFALFVILQAAGLSCACYCFAMALFKSRGISWLTALFVLMWRPHFFSPALIGGLDWMPYANWLALPCLIMAAATVIEGRVGSSTMWLGVGAAIHPIMALIATMFVVAYVLTQRRLDFSTLLLAAGVGAVVLLVAYVPGYISTRGLATISMSAKALLNNAHIYPLGAEYPYGLAAFINGIFWTVGLFLLGLSGLNGASKQARWFLFSAGAMTGVACALHALAVIFQFAPVMNLILSRACILLLLVSVPFVMRRVVADLVSGSALRVIAALLLLFNCCTLSILGLVALSSYPAGAAGSRVRTALAWLGSAVAFVTSAILLVRHVAGYSTAVDHNVLFWMGQTIGWMLTENRLNLFRWDLLIPCAAMIALASILARTSWGQDLIALPARQIVEFRVAVAVVACALIVAMSLDNDAVGLAETTGEHRDLYDAQVWARDHTQPGSAFINTGLAPLAWRGVSRRQTIVTYAVGNVYVSTPEAQSYNARMADFKTRNMIVDDSEGWARLDENQWRAFKSEFGGDYLVRKAGWNSLSFPVVFANHSFVVYKLDG</sequence>
<feature type="transmembrane region" description="Helical" evidence="1">
    <location>
        <begin position="437"/>
        <end position="456"/>
    </location>
</feature>
<feature type="transmembrane region" description="Helical" evidence="1">
    <location>
        <begin position="81"/>
        <end position="104"/>
    </location>
</feature>
<feature type="transmembrane region" description="Helical" evidence="1">
    <location>
        <begin position="381"/>
        <end position="399"/>
    </location>
</feature>
<dbReference type="Proteomes" id="UP000324758">
    <property type="component" value="Unassembled WGS sequence"/>
</dbReference>
<dbReference type="EMBL" id="VSSS01000042">
    <property type="protein sequence ID" value="TYL91757.1"/>
    <property type="molecule type" value="Genomic_DNA"/>
</dbReference>
<feature type="transmembrane region" description="Helical" evidence="1">
    <location>
        <begin position="342"/>
        <end position="369"/>
    </location>
</feature>
<accession>A0A5D3KJV7</accession>
<evidence type="ECO:0000313" key="2">
    <source>
        <dbReference type="EMBL" id="TYL91757.1"/>
    </source>
</evidence>